<sequence length="750" mass="82943">MDEPQLISYEEYIISITLYAVWDPPRPRDHLHALFYLITRDLTGRDHKARFAEINIPLKRVQDVHGGAPLTTGGICELAGLAANPTKSPLAALKNPSTWRAIYACLFDELERTVGGICLFCPSVITINTRTNLVTHISMFSKTREPAHGAILSIAAEIPLDPTAIEARAVEGATHRLAWTRLAALQDNPHAVATAALEVSITTKTAYVERTYSSLQAPPVVKTGLIQDIFTVADFVLEISNPRQPIQIRVLLPINFDYFAVENNVFSAPAILALFRQWHSAIYPNTTIIKPIFVFLGPEFEPERESIDHLAVLGFPGWPVVRVETQPSPDSRLQTVVAAHIGFDGLWPNIGTFAILTPSLATQVTSYVSQNLPPHIVSEISRWRSTVQTPHLLDPPIALGPVILSHFHFKTIRGALLALLLEGVALHQPPGTTAPTILPRLHRLLAEAKLHPWAEDALKLIMDEVCVANPSIHQIIEGLMFVIETHFESIANAAQFAVCGGNISSFWGLFDLPDDDPDLIHKTTQSACRFMELETHKFILSTFDLESSSVLPSLTLLNNYTHAVLWDYEGYWFWHQGTGAEYLMGFPLLGTVYSEAAQMVKETLRTISPLFSVPSVDIANVISTMDAACDAFLYNAFENRTNYEYWSSQTADALTTPIPPTAFHGGALLDNAKAPQKIVFVGSCENGSVGVHVDLYPRPRILPPIDCSRHLKPILQIVSKIFTGVLCSIGDEETPFKYAFDEKMAFLFAL</sequence>
<accession>A0AAE7MLJ5</accession>
<dbReference type="RefSeq" id="YP_010798856.1">
    <property type="nucleotide sequence ID" value="NC_076513.1"/>
</dbReference>
<dbReference type="EMBL" id="MT900475">
    <property type="protein sequence ID" value="QOD40201.1"/>
    <property type="molecule type" value="Genomic_DNA"/>
</dbReference>
<keyword evidence="1" id="KW-0347">Helicase</keyword>
<gene>
    <name evidence="1" type="primary">UL8</name>
</gene>
<dbReference type="GO" id="GO:0004386">
    <property type="term" value="F:helicase activity"/>
    <property type="evidence" value="ECO:0007669"/>
    <property type="project" value="UniProtKB-KW"/>
</dbReference>
<keyword evidence="1" id="KW-0547">Nucleotide-binding</keyword>
<dbReference type="InterPro" id="IPR004996">
    <property type="entry name" value="HSV_HEPA"/>
</dbReference>
<dbReference type="Pfam" id="PF03324">
    <property type="entry name" value="Herpes_HEPA"/>
    <property type="match status" value="1"/>
</dbReference>
<proteinExistence type="inferred from homology"/>
<keyword evidence="1" id="KW-0378">Hydrolase</keyword>
<dbReference type="GO" id="GO:0019079">
    <property type="term" value="P:viral genome replication"/>
    <property type="evidence" value="ECO:0007669"/>
    <property type="project" value="InterPro"/>
</dbReference>
<evidence type="ECO:0000313" key="1">
    <source>
        <dbReference type="EMBL" id="QOD40201.1"/>
    </source>
</evidence>
<name>A0AAE7MLJ5_9ALPH</name>
<dbReference type="HAMAP" id="MF_04010">
    <property type="entry name" value="HSV_HEPA"/>
    <property type="match status" value="1"/>
</dbReference>
<dbReference type="Proteomes" id="UP000828583">
    <property type="component" value="Segment"/>
</dbReference>
<keyword evidence="2" id="KW-1185">Reference proteome</keyword>
<organism evidence="1 2">
    <name type="scientific">Macropodid alphaherpesvirus 2</name>
    <dbReference type="NCBI Taxonomy" id="83440"/>
    <lineage>
        <taxon>Viruses</taxon>
        <taxon>Duplodnaviria</taxon>
        <taxon>Heunggongvirae</taxon>
        <taxon>Peploviricota</taxon>
        <taxon>Herviviricetes</taxon>
        <taxon>Herpesvirales</taxon>
        <taxon>Orthoherpesviridae</taxon>
        <taxon>Alphaherpesvirinae</taxon>
        <taxon>Simplexvirus</taxon>
        <taxon>Simplexvirus macropodidalpha2</taxon>
    </lineage>
</organism>
<keyword evidence="1" id="KW-0067">ATP-binding</keyword>
<dbReference type="KEGG" id="vg:80537059"/>
<protein>
    <submittedName>
        <fullName evidence="1">Helicase-primase subunit</fullName>
    </submittedName>
</protein>
<reference evidence="1 2" key="1">
    <citation type="submission" date="2020-08" db="EMBL/GenBank/DDBJ databases">
        <title>Genome sequences of two marsupial simplex viruses; Macropodid alphaherpesvirus 2 and 4.</title>
        <authorList>
            <person name="Vaz P.K."/>
            <person name="Mahony T."/>
            <person name="Hartley C.A."/>
            <person name="Motha J."/>
            <person name="Devlin J.M."/>
        </authorList>
    </citation>
    <scope>NUCLEOTIDE SEQUENCE [LARGE SCALE GENOMIC DNA]</scope>
    <source>
        <strain evidence="1 2">V3077/08</strain>
    </source>
</reference>
<evidence type="ECO:0000313" key="2">
    <source>
        <dbReference type="Proteomes" id="UP000828583"/>
    </source>
</evidence>
<dbReference type="GeneID" id="80537059"/>